<dbReference type="AlphaFoldDB" id="A0A6S6U223"/>
<protein>
    <submittedName>
        <fullName evidence="1">Uncharacterized protein</fullName>
    </submittedName>
</protein>
<dbReference type="EMBL" id="CACVAS010000117">
    <property type="protein sequence ID" value="CAA6822268.1"/>
    <property type="molecule type" value="Genomic_DNA"/>
</dbReference>
<evidence type="ECO:0000313" key="1">
    <source>
        <dbReference type="EMBL" id="CAA6822268.1"/>
    </source>
</evidence>
<reference evidence="1" key="1">
    <citation type="submission" date="2020-01" db="EMBL/GenBank/DDBJ databases">
        <authorList>
            <person name="Meier V. D."/>
            <person name="Meier V D."/>
        </authorList>
    </citation>
    <scope>NUCLEOTIDE SEQUENCE</scope>
    <source>
        <strain evidence="1">HLG_WM_MAG_01</strain>
    </source>
</reference>
<accession>A0A6S6U223</accession>
<name>A0A6S6U223_9BACT</name>
<sequence length="43" mass="4719">MIATSFKEAIIEMMEEIAKAIPDTHKQTPVKVYLTGGGAVHFN</sequence>
<gene>
    <name evidence="1" type="ORF">HELGO_WM768</name>
</gene>
<proteinExistence type="predicted"/>
<organism evidence="1">
    <name type="scientific">uncultured Sulfurovum sp</name>
    <dbReference type="NCBI Taxonomy" id="269237"/>
    <lineage>
        <taxon>Bacteria</taxon>
        <taxon>Pseudomonadati</taxon>
        <taxon>Campylobacterota</taxon>
        <taxon>Epsilonproteobacteria</taxon>
        <taxon>Campylobacterales</taxon>
        <taxon>Sulfurovaceae</taxon>
        <taxon>Sulfurovum</taxon>
        <taxon>environmental samples</taxon>
    </lineage>
</organism>